<dbReference type="PATRIC" id="fig|1217703.3.peg.3004"/>
<protein>
    <submittedName>
        <fullName evidence="1">Uncharacterized protein</fullName>
    </submittedName>
</protein>
<evidence type="ECO:0000313" key="1">
    <source>
        <dbReference type="EMBL" id="ENW93150.1"/>
    </source>
</evidence>
<keyword evidence="2" id="KW-1185">Reference proteome</keyword>
<dbReference type="HOGENOM" id="CLU_157873_0_0_6"/>
<comment type="caution">
    <text evidence="1">The sequence shown here is derived from an EMBL/GenBank/DDBJ whole genome shotgun (WGS) entry which is preliminary data.</text>
</comment>
<accession>N9MIP9</accession>
<sequence length="89" mass="10629">MDLFQILLNIHDYQDDQIIYVIEPWLLESQALVLTEPQDGLIQVRYNNSIFEYFLEVLLVKELFADLESQNLCIRDQCQRIIEYAIYDA</sequence>
<dbReference type="RefSeq" id="WP_005191043.1">
    <property type="nucleotide sequence ID" value="NZ_KB850050.1"/>
</dbReference>
<dbReference type="OrthoDB" id="5917469at2"/>
<dbReference type="Proteomes" id="UP000013261">
    <property type="component" value="Unassembled WGS sequence"/>
</dbReference>
<name>N9MIP9_9GAMM</name>
<dbReference type="eggNOG" id="ENOG502ZG6S">
    <property type="taxonomic scope" value="Bacteria"/>
</dbReference>
<organism evidence="1 2">
    <name type="scientific">Acinetobacter dispersus</name>
    <dbReference type="NCBI Taxonomy" id="70348"/>
    <lineage>
        <taxon>Bacteria</taxon>
        <taxon>Pseudomonadati</taxon>
        <taxon>Pseudomonadota</taxon>
        <taxon>Gammaproteobacteria</taxon>
        <taxon>Moraxellales</taxon>
        <taxon>Moraxellaceae</taxon>
        <taxon>Acinetobacter</taxon>
    </lineage>
</organism>
<reference evidence="1 2" key="1">
    <citation type="submission" date="2013-02" db="EMBL/GenBank/DDBJ databases">
        <title>The Genome Sequence of Acinetobacter sp. ANC 4105.</title>
        <authorList>
            <consortium name="The Broad Institute Genome Sequencing Platform"/>
            <consortium name="The Broad Institute Genome Sequencing Center for Infectious Disease"/>
            <person name="Cerqueira G."/>
            <person name="Feldgarden M."/>
            <person name="Courvalin P."/>
            <person name="Perichon B."/>
            <person name="Grillot-Courvalin C."/>
            <person name="Clermont D."/>
            <person name="Rocha E."/>
            <person name="Yoon E.-J."/>
            <person name="Nemec A."/>
            <person name="Walker B."/>
            <person name="Young S.K."/>
            <person name="Zeng Q."/>
            <person name="Gargeya S."/>
            <person name="Fitzgerald M."/>
            <person name="Haas B."/>
            <person name="Abouelleil A."/>
            <person name="Alvarado L."/>
            <person name="Arachchi H.M."/>
            <person name="Berlin A.M."/>
            <person name="Chapman S.B."/>
            <person name="Dewar J."/>
            <person name="Goldberg J."/>
            <person name="Griggs A."/>
            <person name="Gujja S."/>
            <person name="Hansen M."/>
            <person name="Howarth C."/>
            <person name="Imamovic A."/>
            <person name="Larimer J."/>
            <person name="McCowan C."/>
            <person name="Murphy C."/>
            <person name="Neiman D."/>
            <person name="Pearson M."/>
            <person name="Priest M."/>
            <person name="Roberts A."/>
            <person name="Saif S."/>
            <person name="Shea T."/>
            <person name="Sisk P."/>
            <person name="Sykes S."/>
            <person name="Wortman J."/>
            <person name="Nusbaum C."/>
            <person name="Birren B."/>
        </authorList>
    </citation>
    <scope>NUCLEOTIDE SEQUENCE [LARGE SCALE GENOMIC DNA]</scope>
    <source>
        <strain evidence="1 2">ANC 4105</strain>
    </source>
</reference>
<proteinExistence type="predicted"/>
<dbReference type="AlphaFoldDB" id="N9MIP9"/>
<dbReference type="EMBL" id="APRL01000013">
    <property type="protein sequence ID" value="ENW93150.1"/>
    <property type="molecule type" value="Genomic_DNA"/>
</dbReference>
<gene>
    <name evidence="1" type="ORF">F904_03097</name>
</gene>
<evidence type="ECO:0000313" key="2">
    <source>
        <dbReference type="Proteomes" id="UP000013261"/>
    </source>
</evidence>